<protein>
    <submittedName>
        <fullName evidence="2">Lipopolysaccharide biosynthesis regulator YciM, contains six TPR domains and a predicted metal-binding C-terminal domain</fullName>
    </submittedName>
</protein>
<dbReference type="EMBL" id="FNIN01000001">
    <property type="protein sequence ID" value="SDN27143.1"/>
    <property type="molecule type" value="Genomic_DNA"/>
</dbReference>
<sequence length="374" mass="44008">MIFFKKFLNKIFFKRQIDLFPRQIKKKNQLWYLPAGEDTIAAINQLSAVVKDNPDAIEIYLALGNLFRAQSELERAILIRQSIIARPNLQPAFKARAWYELGIDYKRAGLVDRAIYALKQAEKIAGKNKEILEILAKIYAQSGDFKQAAYYYNQLNNNIAYAHYLIKWARHNKQNNREKLKLIKKALEAYIGSPEAWLELLLIYWQTKQIKDFKSNLKKALSSVHSSINFTILEGIYQQFKDNTKEDISPFVEIIHDIITNVITTINKDILLTYYNARFLLLIDEKEKSRIWLDKTLLLDSEFWPARLILLQLDMDKQALSQNFKTHLNFFISKAFKVKHFICKRCGLKRENLFFLCPRCASWHSITFRKNLNE</sequence>
<dbReference type="STRING" id="206665.SAMN04488516_101242"/>
<dbReference type="Pfam" id="PF13432">
    <property type="entry name" value="TPR_16"/>
    <property type="match status" value="2"/>
</dbReference>
<organism evidence="2 3">
    <name type="scientific">Desulfonauticus submarinus</name>
    <dbReference type="NCBI Taxonomy" id="206665"/>
    <lineage>
        <taxon>Bacteria</taxon>
        <taxon>Pseudomonadati</taxon>
        <taxon>Thermodesulfobacteriota</taxon>
        <taxon>Desulfovibrionia</taxon>
        <taxon>Desulfovibrionales</taxon>
        <taxon>Desulfonauticaceae</taxon>
        <taxon>Desulfonauticus</taxon>
    </lineage>
</organism>
<evidence type="ECO:0000313" key="3">
    <source>
        <dbReference type="Proteomes" id="UP000199602"/>
    </source>
</evidence>
<dbReference type="AlphaFoldDB" id="A0A1H0A2F4"/>
<feature type="repeat" description="TPR" evidence="1">
    <location>
        <begin position="95"/>
        <end position="128"/>
    </location>
</feature>
<gene>
    <name evidence="2" type="ORF">SAMN04488516_101242</name>
</gene>
<evidence type="ECO:0000313" key="2">
    <source>
        <dbReference type="EMBL" id="SDN27143.1"/>
    </source>
</evidence>
<keyword evidence="3" id="KW-1185">Reference proteome</keyword>
<dbReference type="Proteomes" id="UP000199602">
    <property type="component" value="Unassembled WGS sequence"/>
</dbReference>
<reference evidence="2 3" key="1">
    <citation type="submission" date="2016-10" db="EMBL/GenBank/DDBJ databases">
        <authorList>
            <person name="de Groot N.N."/>
        </authorList>
    </citation>
    <scope>NUCLEOTIDE SEQUENCE [LARGE SCALE GENOMIC DNA]</scope>
    <source>
        <strain evidence="2 3">DSM 15269</strain>
    </source>
</reference>
<dbReference type="InterPro" id="IPR011990">
    <property type="entry name" value="TPR-like_helical_dom_sf"/>
</dbReference>
<dbReference type="Gene3D" id="1.25.40.10">
    <property type="entry name" value="Tetratricopeptide repeat domain"/>
    <property type="match status" value="1"/>
</dbReference>
<keyword evidence="1" id="KW-0802">TPR repeat</keyword>
<dbReference type="SUPFAM" id="SSF48452">
    <property type="entry name" value="TPR-like"/>
    <property type="match status" value="1"/>
</dbReference>
<dbReference type="OrthoDB" id="507476at2"/>
<accession>A0A1H0A2F4</accession>
<evidence type="ECO:0000256" key="1">
    <source>
        <dbReference type="PROSITE-ProRule" id="PRU00339"/>
    </source>
</evidence>
<dbReference type="PROSITE" id="PS50005">
    <property type="entry name" value="TPR"/>
    <property type="match status" value="1"/>
</dbReference>
<proteinExistence type="predicted"/>
<dbReference type="RefSeq" id="WP_092062132.1">
    <property type="nucleotide sequence ID" value="NZ_FNIN01000001.1"/>
</dbReference>
<dbReference type="InterPro" id="IPR019734">
    <property type="entry name" value="TPR_rpt"/>
</dbReference>
<name>A0A1H0A2F4_9BACT</name>